<sequence length="443" mass="52752">MSNPKLVYAKPFFYQQSCLPIKIANIKNLQEEWLKTQLKIKKYDFNVSNIKDIQDIMKFLNINLDYIENDIPSYNSFNNLSIKNYLKDPPEGLLGIYLKPRINPFKSEYPSQNYKFTIEDFLEYRLSIQEIYCFWDINKKKNNNEKVEIFHIKDFINFNENIEDYINNYLLKNNIIQQSKLVQIGCFNKSPDTEIIFNLPQGKYNGYNISAIYFDNGIRSIDSSDKNVNDLLKMSNGAEKIYIFSIENSHKIIKNINLGLQPNPLEAILNWKKENNFFDLQGEYKEKKDFNNNIEFILNTFSQKDTIYLVKAFKDYSLEIKEYYQKLKKWQDQCYFKPNDILTLEQIIEKIFLFLRTRFIYSSTNYDGIYHLSSQQYFLPNQILSGIYSFKIQLEEQCFSKKNCDKIIIIGQNINDKISKKDIFIFNEYYDILAPPLKPQILS</sequence>
<protein>
    <submittedName>
        <fullName evidence="1">Uncharacterized protein</fullName>
    </submittedName>
</protein>
<dbReference type="Proteomes" id="UP000249343">
    <property type="component" value="Unassembled WGS sequence"/>
</dbReference>
<gene>
    <name evidence="1" type="ORF">AXA84_0079</name>
    <name evidence="2" type="ORF">DH96_00450</name>
</gene>
<dbReference type="OrthoDB" id="385821at2"/>
<proteinExistence type="predicted"/>
<dbReference type="Proteomes" id="UP000070069">
    <property type="component" value="Unassembled WGS sequence"/>
</dbReference>
<evidence type="ECO:0000313" key="3">
    <source>
        <dbReference type="Proteomes" id="UP000070069"/>
    </source>
</evidence>
<organism evidence="1 3">
    <name type="scientific">Candidatus Phytoplasma oryzae</name>
    <dbReference type="NCBI Taxonomy" id="203274"/>
    <lineage>
        <taxon>Bacteria</taxon>
        <taxon>Bacillati</taxon>
        <taxon>Mycoplasmatota</taxon>
        <taxon>Mollicutes</taxon>
        <taxon>Acholeplasmatales</taxon>
        <taxon>Acholeplasmataceae</taxon>
        <taxon>Candidatus Phytoplasma</taxon>
        <taxon>16SrXI (Rice yellow dwarf group)</taxon>
    </lineage>
</organism>
<dbReference type="EMBL" id="JHUK01000001">
    <property type="protein sequence ID" value="RAM58015.1"/>
    <property type="molecule type" value="Genomic_DNA"/>
</dbReference>
<evidence type="ECO:0000313" key="4">
    <source>
        <dbReference type="Proteomes" id="UP000249343"/>
    </source>
</evidence>
<evidence type="ECO:0000313" key="1">
    <source>
        <dbReference type="EMBL" id="KXT29434.1"/>
    </source>
</evidence>
<accession>A0A139JRG7</accession>
<reference evidence="2 4" key="1">
    <citation type="submission" date="2014-04" db="EMBL/GenBank/DDBJ databases">
        <title>Genome study of Napier grass stunt phytoplasma.</title>
        <authorList>
            <person name="Kawicha P."/>
            <person name="Dickinson M."/>
            <person name="Hodgetts J."/>
        </authorList>
    </citation>
    <scope>NUCLEOTIDE SEQUENCE [LARGE SCALE GENOMIC DNA]</scope>
    <source>
        <strain evidence="2 4">NGS-S10</strain>
    </source>
</reference>
<dbReference type="EMBL" id="LTBM01000001">
    <property type="protein sequence ID" value="KXT29434.1"/>
    <property type="molecule type" value="Genomic_DNA"/>
</dbReference>
<reference evidence="1 3" key="2">
    <citation type="submission" date="2016-02" db="EMBL/GenBank/DDBJ databases">
        <title>A draft genome sequence of Candidatus Phytoplasma oryzae strain Mbita1, the causative agent of Napier Grass stunt disease in Kenya.</title>
        <authorList>
            <person name="Fischer A."/>
            <person name="Santa-Cruz I."/>
            <person name="Wambua L."/>
            <person name="Olds C."/>
            <person name="Midega C."/>
            <person name="Dickinson M."/>
            <person name="Kawicha P."/>
            <person name="Khan Z."/>
            <person name="Masiga D."/>
            <person name="Jores J."/>
            <person name="Bernd S."/>
        </authorList>
    </citation>
    <scope>NUCLEOTIDE SEQUENCE [LARGE SCALE GENOMIC DNA]</scope>
    <source>
        <strain evidence="1">Mbita1</strain>
    </source>
</reference>
<evidence type="ECO:0000313" key="2">
    <source>
        <dbReference type="EMBL" id="RAM58015.1"/>
    </source>
</evidence>
<comment type="caution">
    <text evidence="1">The sequence shown here is derived from an EMBL/GenBank/DDBJ whole genome shotgun (WGS) entry which is preliminary data.</text>
</comment>
<dbReference type="AlphaFoldDB" id="A0A139JRG7"/>
<name>A0A139JRG7_9MOLU</name>
<dbReference type="RefSeq" id="WP_066539880.1">
    <property type="nucleotide sequence ID" value="NZ_JHUK01000001.1"/>
</dbReference>
<keyword evidence="4" id="KW-1185">Reference proteome</keyword>
<dbReference type="PATRIC" id="fig|203274.3.peg.78"/>